<proteinExistence type="predicted"/>
<dbReference type="Gene3D" id="3.40.50.850">
    <property type="entry name" value="Isochorismatase-like"/>
    <property type="match status" value="1"/>
</dbReference>
<dbReference type="InterPro" id="IPR036380">
    <property type="entry name" value="Isochorismatase-like_sf"/>
</dbReference>
<dbReference type="InterPro" id="IPR000868">
    <property type="entry name" value="Isochorismatase-like_dom"/>
</dbReference>
<dbReference type="InterPro" id="IPR050993">
    <property type="entry name" value="Isochorismatase_domain"/>
</dbReference>
<protein>
    <submittedName>
        <fullName evidence="2">Isochorismatase family protein</fullName>
    </submittedName>
</protein>
<comment type="caution">
    <text evidence="2">The sequence shown here is derived from an EMBL/GenBank/DDBJ whole genome shotgun (WGS) entry which is preliminary data.</text>
</comment>
<dbReference type="RefSeq" id="WP_068367937.1">
    <property type="nucleotide sequence ID" value="NZ_CAMQER010000016.1"/>
</dbReference>
<keyword evidence="3" id="KW-1185">Reference proteome</keyword>
<name>A0A134AGJ5_9FIRM</name>
<dbReference type="OrthoDB" id="9789777at2"/>
<reference evidence="3" key="1">
    <citation type="submission" date="2016-01" db="EMBL/GenBank/DDBJ databases">
        <authorList>
            <person name="Mitreva M."/>
            <person name="Pepin K.H."/>
            <person name="Mihindukulasuriya K.A."/>
            <person name="Fulton R."/>
            <person name="Fronick C."/>
            <person name="O'Laughlin M."/>
            <person name="Miner T."/>
            <person name="Herter B."/>
            <person name="Rosa B.A."/>
            <person name="Cordes M."/>
            <person name="Tomlinson C."/>
            <person name="Wollam A."/>
            <person name="Palsikar V.B."/>
            <person name="Mardis E.R."/>
            <person name="Wilson R.K."/>
        </authorList>
    </citation>
    <scope>NUCLEOTIDE SEQUENCE [LARGE SCALE GENOMIC DNA]</scope>
    <source>
        <strain evidence="3">DNF00729</strain>
    </source>
</reference>
<evidence type="ECO:0000313" key="3">
    <source>
        <dbReference type="Proteomes" id="UP000070442"/>
    </source>
</evidence>
<dbReference type="STRING" id="755172.HMPREF1863_01042"/>
<feature type="domain" description="Isochorismatase-like" evidence="1">
    <location>
        <begin position="10"/>
        <end position="159"/>
    </location>
</feature>
<dbReference type="Pfam" id="PF00857">
    <property type="entry name" value="Isochorismatase"/>
    <property type="match status" value="1"/>
</dbReference>
<dbReference type="PANTHER" id="PTHR14119:SF3">
    <property type="entry name" value="ISOCHORISMATASE DOMAIN-CONTAINING PROTEIN 2"/>
    <property type="match status" value="1"/>
</dbReference>
<dbReference type="AlphaFoldDB" id="A0A134AGJ5"/>
<dbReference type="SUPFAM" id="SSF52499">
    <property type="entry name" value="Isochorismatase-like hydrolases"/>
    <property type="match status" value="1"/>
</dbReference>
<accession>A0A134AGJ5</accession>
<gene>
    <name evidence="2" type="ORF">HMPREF1863_01042</name>
</gene>
<organism evidence="2 3">
    <name type="scientific">Aedoeadaptatus coxii</name>
    <dbReference type="NCBI Taxonomy" id="755172"/>
    <lineage>
        <taxon>Bacteria</taxon>
        <taxon>Bacillati</taxon>
        <taxon>Bacillota</taxon>
        <taxon>Tissierellia</taxon>
        <taxon>Tissierellales</taxon>
        <taxon>Peptoniphilaceae</taxon>
        <taxon>Aedoeadaptatus</taxon>
    </lineage>
</organism>
<dbReference type="PANTHER" id="PTHR14119">
    <property type="entry name" value="HYDROLASE"/>
    <property type="match status" value="1"/>
</dbReference>
<dbReference type="PATRIC" id="fig|755172.3.peg.1001"/>
<evidence type="ECO:0000259" key="1">
    <source>
        <dbReference type="Pfam" id="PF00857"/>
    </source>
</evidence>
<evidence type="ECO:0000313" key="2">
    <source>
        <dbReference type="EMBL" id="KXB66660.1"/>
    </source>
</evidence>
<sequence length="182" mass="20670">MDFKLDRNKTMFLFIDIQDSLANAIYDKERMLHYAGVLADTAEIMKIPTIFTTQYKKGLGEFTPSIRSKVSDAVDFDKKSFSCMLDEDIAAYIEREKPEQVVVCGMETHICVLLTVRDLIERGIDVYVAQDAISSRNPESAIFAYEEMRQMGASIRPTETILFDLNSVSGTDEFKAVQKLIK</sequence>
<dbReference type="Proteomes" id="UP000070442">
    <property type="component" value="Unassembled WGS sequence"/>
</dbReference>
<dbReference type="EMBL" id="LSDG01000027">
    <property type="protein sequence ID" value="KXB66660.1"/>
    <property type="molecule type" value="Genomic_DNA"/>
</dbReference>